<evidence type="ECO:0000313" key="3">
    <source>
        <dbReference type="Proteomes" id="UP000323708"/>
    </source>
</evidence>
<gene>
    <name evidence="2" type="ORF">F0M18_10580</name>
</gene>
<dbReference type="AlphaFoldDB" id="A0A5B0X0T3"/>
<proteinExistence type="predicted"/>
<organism evidence="2 3">
    <name type="scientific">Pseudohalioglobus sediminis</name>
    <dbReference type="NCBI Taxonomy" id="2606449"/>
    <lineage>
        <taxon>Bacteria</taxon>
        <taxon>Pseudomonadati</taxon>
        <taxon>Pseudomonadota</taxon>
        <taxon>Gammaproteobacteria</taxon>
        <taxon>Cellvibrionales</taxon>
        <taxon>Halieaceae</taxon>
        <taxon>Pseudohalioglobus</taxon>
    </lineage>
</organism>
<feature type="chain" id="PRO_5022767411" evidence="1">
    <location>
        <begin position="25"/>
        <end position="277"/>
    </location>
</feature>
<accession>A0A5B0X0T3</accession>
<keyword evidence="3" id="KW-1185">Reference proteome</keyword>
<feature type="signal peptide" evidence="1">
    <location>
        <begin position="1"/>
        <end position="24"/>
    </location>
</feature>
<reference evidence="2 3" key="1">
    <citation type="submission" date="2019-09" db="EMBL/GenBank/DDBJ databases">
        <authorList>
            <person name="Chen X.-Y."/>
        </authorList>
    </citation>
    <scope>NUCLEOTIDE SEQUENCE [LARGE SCALE GENOMIC DNA]</scope>
    <source>
        <strain evidence="2 3">NY5</strain>
    </source>
</reference>
<name>A0A5B0X0T3_9GAMM</name>
<keyword evidence="1" id="KW-0732">Signal</keyword>
<dbReference type="EMBL" id="VTUX01000004">
    <property type="protein sequence ID" value="KAA1191961.1"/>
    <property type="molecule type" value="Genomic_DNA"/>
</dbReference>
<dbReference type="RefSeq" id="WP_149611397.1">
    <property type="nucleotide sequence ID" value="NZ_VTUX01000004.1"/>
</dbReference>
<evidence type="ECO:0000256" key="1">
    <source>
        <dbReference type="SAM" id="SignalP"/>
    </source>
</evidence>
<sequence>MKQEHPLHIRLALVLTLTSLPIMAEVSDADAAHSATGWSLYFPVHMPGLELEQPVEGGANIHIEADMLDLAKHANSFFALGMGYRFRALDRPMWFDLNGWHGGYDMDMDDITAETGIAPPPVLKEYLDVNVDMQQRIAQGEWGVFLLEDWHRLSLGPIAGFRYYDQTIKVFGTIPAWNGDCGLFGCFEPEPFRSKEETSWTEFIVGLSATYQWHNNNTAAASVSWGQDDSIRWQVTNTISFRESWFASLGWRRDEFTNDGVEIIESGLYFDIGKNFY</sequence>
<protein>
    <submittedName>
        <fullName evidence="2">Uncharacterized protein</fullName>
    </submittedName>
</protein>
<dbReference type="Proteomes" id="UP000323708">
    <property type="component" value="Unassembled WGS sequence"/>
</dbReference>
<evidence type="ECO:0000313" key="2">
    <source>
        <dbReference type="EMBL" id="KAA1191961.1"/>
    </source>
</evidence>
<comment type="caution">
    <text evidence="2">The sequence shown here is derived from an EMBL/GenBank/DDBJ whole genome shotgun (WGS) entry which is preliminary data.</text>
</comment>